<dbReference type="CDD" id="cd00082">
    <property type="entry name" value="HisKA"/>
    <property type="match status" value="1"/>
</dbReference>
<keyword evidence="5 10" id="KW-0418">Kinase</keyword>
<keyword evidence="4" id="KW-0808">Transferase</keyword>
<evidence type="ECO:0000256" key="2">
    <source>
        <dbReference type="ARBA" id="ARBA00012438"/>
    </source>
</evidence>
<dbReference type="InterPro" id="IPR003594">
    <property type="entry name" value="HATPase_dom"/>
</dbReference>
<keyword evidence="11" id="KW-1185">Reference proteome</keyword>
<dbReference type="AlphaFoldDB" id="A0A3B7N5C8"/>
<dbReference type="RefSeq" id="WP_119053167.1">
    <property type="nucleotide sequence ID" value="NZ_CP032157.1"/>
</dbReference>
<dbReference type="SUPFAM" id="SSF47384">
    <property type="entry name" value="Homodimeric domain of signal transducing histidine kinase"/>
    <property type="match status" value="1"/>
</dbReference>
<evidence type="ECO:0000259" key="9">
    <source>
        <dbReference type="PROSITE" id="PS50109"/>
    </source>
</evidence>
<dbReference type="InterPro" id="IPR036890">
    <property type="entry name" value="HATPase_C_sf"/>
</dbReference>
<keyword evidence="3" id="KW-0597">Phosphoprotein</keyword>
<dbReference type="Gene3D" id="3.30.565.10">
    <property type="entry name" value="Histidine kinase-like ATPase, C-terminal domain"/>
    <property type="match status" value="1"/>
</dbReference>
<keyword evidence="6" id="KW-0902">Two-component regulatory system</keyword>
<dbReference type="FunFam" id="3.30.565.10:FF:000006">
    <property type="entry name" value="Sensor histidine kinase WalK"/>
    <property type="match status" value="1"/>
</dbReference>
<keyword evidence="8" id="KW-0812">Transmembrane</keyword>
<feature type="transmembrane region" description="Helical" evidence="8">
    <location>
        <begin position="39"/>
        <end position="57"/>
    </location>
</feature>
<keyword evidence="8" id="KW-1133">Transmembrane helix</keyword>
<dbReference type="EMBL" id="CP032157">
    <property type="protein sequence ID" value="AXY77291.1"/>
    <property type="molecule type" value="Genomic_DNA"/>
</dbReference>
<dbReference type="PANTHER" id="PTHR45453">
    <property type="entry name" value="PHOSPHATE REGULON SENSOR PROTEIN PHOR"/>
    <property type="match status" value="1"/>
</dbReference>
<dbReference type="InterPro" id="IPR036097">
    <property type="entry name" value="HisK_dim/P_sf"/>
</dbReference>
<dbReference type="GO" id="GO:0016036">
    <property type="term" value="P:cellular response to phosphate starvation"/>
    <property type="evidence" value="ECO:0007669"/>
    <property type="project" value="TreeGrafter"/>
</dbReference>
<evidence type="ECO:0000256" key="8">
    <source>
        <dbReference type="SAM" id="Phobius"/>
    </source>
</evidence>
<dbReference type="InterPro" id="IPR004358">
    <property type="entry name" value="Sig_transdc_His_kin-like_C"/>
</dbReference>
<protein>
    <recommendedName>
        <fullName evidence="2">histidine kinase</fullName>
        <ecNumber evidence="2">2.7.13.3</ecNumber>
    </recommendedName>
</protein>
<dbReference type="InterPro" id="IPR050351">
    <property type="entry name" value="BphY/WalK/GraS-like"/>
</dbReference>
<dbReference type="EC" id="2.7.13.3" evidence="2"/>
<evidence type="ECO:0000256" key="6">
    <source>
        <dbReference type="ARBA" id="ARBA00023012"/>
    </source>
</evidence>
<feature type="domain" description="Histidine kinase" evidence="9">
    <location>
        <begin position="128"/>
        <end position="348"/>
    </location>
</feature>
<comment type="catalytic activity">
    <reaction evidence="1">
        <text>ATP + protein L-histidine = ADP + protein N-phospho-L-histidine.</text>
        <dbReference type="EC" id="2.7.13.3"/>
    </reaction>
</comment>
<evidence type="ECO:0000256" key="5">
    <source>
        <dbReference type="ARBA" id="ARBA00022777"/>
    </source>
</evidence>
<dbReference type="PRINTS" id="PR00344">
    <property type="entry name" value="BCTRLSENSOR"/>
</dbReference>
<evidence type="ECO:0000256" key="3">
    <source>
        <dbReference type="ARBA" id="ARBA00022553"/>
    </source>
</evidence>
<dbReference type="Pfam" id="PF00512">
    <property type="entry name" value="HisKA"/>
    <property type="match status" value="1"/>
</dbReference>
<reference evidence="10 11" key="1">
    <citation type="submission" date="2018-09" db="EMBL/GenBank/DDBJ databases">
        <title>Genome sequencing of strain 6GH32-13.</title>
        <authorList>
            <person name="Weon H.-Y."/>
            <person name="Heo J."/>
            <person name="Kwon S.-W."/>
        </authorList>
    </citation>
    <scope>NUCLEOTIDE SEQUENCE [LARGE SCALE GENOMIC DNA]</scope>
    <source>
        <strain evidence="10 11">5GH32-13</strain>
    </source>
</reference>
<organism evidence="10 11">
    <name type="scientific">Paraflavitalea soli</name>
    <dbReference type="NCBI Taxonomy" id="2315862"/>
    <lineage>
        <taxon>Bacteria</taxon>
        <taxon>Pseudomonadati</taxon>
        <taxon>Bacteroidota</taxon>
        <taxon>Chitinophagia</taxon>
        <taxon>Chitinophagales</taxon>
        <taxon>Chitinophagaceae</taxon>
        <taxon>Paraflavitalea</taxon>
    </lineage>
</organism>
<dbReference type="KEGG" id="pseg:D3H65_26375"/>
<name>A0A3B7N5C8_9BACT</name>
<dbReference type="FunFam" id="1.10.287.130:FF:000001">
    <property type="entry name" value="Two-component sensor histidine kinase"/>
    <property type="match status" value="1"/>
</dbReference>
<evidence type="ECO:0000256" key="1">
    <source>
        <dbReference type="ARBA" id="ARBA00000085"/>
    </source>
</evidence>
<evidence type="ECO:0000256" key="7">
    <source>
        <dbReference type="ARBA" id="ARBA00023136"/>
    </source>
</evidence>
<evidence type="ECO:0000313" key="10">
    <source>
        <dbReference type="EMBL" id="AXY77291.1"/>
    </source>
</evidence>
<dbReference type="Pfam" id="PF02518">
    <property type="entry name" value="HATPase_c"/>
    <property type="match status" value="1"/>
</dbReference>
<dbReference type="Proteomes" id="UP000263900">
    <property type="component" value="Chromosome"/>
</dbReference>
<dbReference type="SMART" id="SM00387">
    <property type="entry name" value="HATPase_c"/>
    <property type="match status" value="1"/>
</dbReference>
<dbReference type="GO" id="GO:0005886">
    <property type="term" value="C:plasma membrane"/>
    <property type="evidence" value="ECO:0007669"/>
    <property type="project" value="TreeGrafter"/>
</dbReference>
<evidence type="ECO:0000313" key="11">
    <source>
        <dbReference type="Proteomes" id="UP000263900"/>
    </source>
</evidence>
<evidence type="ECO:0000256" key="4">
    <source>
        <dbReference type="ARBA" id="ARBA00022679"/>
    </source>
</evidence>
<dbReference type="CDD" id="cd00075">
    <property type="entry name" value="HATPase"/>
    <property type="match status" value="1"/>
</dbReference>
<gene>
    <name evidence="10" type="ORF">D3H65_26375</name>
</gene>
<dbReference type="InterPro" id="IPR005467">
    <property type="entry name" value="His_kinase_dom"/>
</dbReference>
<sequence length="351" mass="39782">MFSTKNLSPRQLAAFTAVILSVPIAIGIFLFTFDWRVGIGSLALVFAGSYGLIIFTLEKFIYRKIKLIYKLIYQTKATKKEEVYFKYILPQKSIDEVREDVEAWGERRNKEIEMLQKNEAYRKEFLQNLAHEIKTPIFAIQGYVDTLLGGAMEEEVIRKKFLENTAKNVDRLVNLVNDLDEISRLESGEQLLYKQNFIIQDLIREIYDSLSIKIQEKNIKTTIKKGCEAPITVFADKEKIKQVLINLVGNATKYGKPGGTIVASVYKTDEKHVLVEIGDDGIGIEEEHLNRIFERFYRTDAARSRDKGGTGLGLAICKHIIEAHGQSIHVRSAPGVGTTIGFSLEAKRDNA</sequence>
<feature type="transmembrane region" description="Helical" evidence="8">
    <location>
        <begin position="12"/>
        <end position="33"/>
    </location>
</feature>
<dbReference type="GO" id="GO:0000155">
    <property type="term" value="F:phosphorelay sensor kinase activity"/>
    <property type="evidence" value="ECO:0007669"/>
    <property type="project" value="InterPro"/>
</dbReference>
<dbReference type="PROSITE" id="PS50109">
    <property type="entry name" value="HIS_KIN"/>
    <property type="match status" value="1"/>
</dbReference>
<dbReference type="SUPFAM" id="SSF55874">
    <property type="entry name" value="ATPase domain of HSP90 chaperone/DNA topoisomerase II/histidine kinase"/>
    <property type="match status" value="1"/>
</dbReference>
<dbReference type="InterPro" id="IPR003661">
    <property type="entry name" value="HisK_dim/P_dom"/>
</dbReference>
<dbReference type="Gene3D" id="1.10.287.130">
    <property type="match status" value="1"/>
</dbReference>
<dbReference type="GO" id="GO:0004721">
    <property type="term" value="F:phosphoprotein phosphatase activity"/>
    <property type="evidence" value="ECO:0007669"/>
    <property type="project" value="TreeGrafter"/>
</dbReference>
<keyword evidence="7 8" id="KW-0472">Membrane</keyword>
<dbReference type="OrthoDB" id="9804645at2"/>
<dbReference type="SMART" id="SM00388">
    <property type="entry name" value="HisKA"/>
    <property type="match status" value="1"/>
</dbReference>
<dbReference type="PANTHER" id="PTHR45453:SF1">
    <property type="entry name" value="PHOSPHATE REGULON SENSOR PROTEIN PHOR"/>
    <property type="match status" value="1"/>
</dbReference>
<proteinExistence type="predicted"/>
<accession>A0A3B7N5C8</accession>